<reference evidence="15 16" key="1">
    <citation type="submission" date="2020-01" db="EMBL/GenBank/DDBJ databases">
        <title>Sphingomonas sp. strain CSW-10.</title>
        <authorList>
            <person name="Chen W.-M."/>
        </authorList>
    </citation>
    <scope>NUCLEOTIDE SEQUENCE [LARGE SCALE GENOMIC DNA]</scope>
    <source>
        <strain evidence="15 16">CSW-10</strain>
    </source>
</reference>
<evidence type="ECO:0000256" key="8">
    <source>
        <dbReference type="ARBA" id="ARBA00023170"/>
    </source>
</evidence>
<dbReference type="PANTHER" id="PTHR30069">
    <property type="entry name" value="TONB-DEPENDENT OUTER MEMBRANE RECEPTOR"/>
    <property type="match status" value="1"/>
</dbReference>
<dbReference type="SUPFAM" id="SSF56935">
    <property type="entry name" value="Porins"/>
    <property type="match status" value="1"/>
</dbReference>
<feature type="signal peptide" evidence="12">
    <location>
        <begin position="1"/>
        <end position="24"/>
    </location>
</feature>
<keyword evidence="4 10" id="KW-0812">Transmembrane</keyword>
<dbReference type="EMBL" id="CP053015">
    <property type="protein sequence ID" value="QJQ31674.1"/>
    <property type="molecule type" value="Genomic_DNA"/>
</dbReference>
<proteinExistence type="inferred from homology"/>
<keyword evidence="7 10" id="KW-0472">Membrane</keyword>
<evidence type="ECO:0000259" key="13">
    <source>
        <dbReference type="Pfam" id="PF00593"/>
    </source>
</evidence>
<dbReference type="GO" id="GO:0015344">
    <property type="term" value="F:siderophore uptake transmembrane transporter activity"/>
    <property type="evidence" value="ECO:0007669"/>
    <property type="project" value="TreeGrafter"/>
</dbReference>
<evidence type="ECO:0000256" key="6">
    <source>
        <dbReference type="ARBA" id="ARBA00023077"/>
    </source>
</evidence>
<dbReference type="Proteomes" id="UP000503018">
    <property type="component" value="Chromosome"/>
</dbReference>
<evidence type="ECO:0000256" key="7">
    <source>
        <dbReference type="ARBA" id="ARBA00023136"/>
    </source>
</evidence>
<dbReference type="InterPro" id="IPR037066">
    <property type="entry name" value="Plug_dom_sf"/>
</dbReference>
<dbReference type="Pfam" id="PF00593">
    <property type="entry name" value="TonB_dep_Rec_b-barrel"/>
    <property type="match status" value="1"/>
</dbReference>
<accession>A0A6M4ARI8</accession>
<keyword evidence="6 11" id="KW-0798">TonB box</keyword>
<evidence type="ECO:0000256" key="11">
    <source>
        <dbReference type="RuleBase" id="RU003357"/>
    </source>
</evidence>
<comment type="subcellular location">
    <subcellularLocation>
        <location evidence="1 10">Cell outer membrane</location>
        <topology evidence="1 10">Multi-pass membrane protein</topology>
    </subcellularLocation>
</comment>
<name>A0A6M4ARI8_9SPHN</name>
<keyword evidence="8 15" id="KW-0675">Receptor</keyword>
<evidence type="ECO:0000256" key="9">
    <source>
        <dbReference type="ARBA" id="ARBA00023237"/>
    </source>
</evidence>
<evidence type="ECO:0000256" key="3">
    <source>
        <dbReference type="ARBA" id="ARBA00022452"/>
    </source>
</evidence>
<dbReference type="InterPro" id="IPR012910">
    <property type="entry name" value="Plug_dom"/>
</dbReference>
<dbReference type="GO" id="GO:0044718">
    <property type="term" value="P:siderophore transmembrane transport"/>
    <property type="evidence" value="ECO:0007669"/>
    <property type="project" value="TreeGrafter"/>
</dbReference>
<dbReference type="AlphaFoldDB" id="A0A6M4ARI8"/>
<feature type="domain" description="TonB-dependent receptor plug" evidence="14">
    <location>
        <begin position="55"/>
        <end position="160"/>
    </location>
</feature>
<keyword evidence="3 10" id="KW-1134">Transmembrane beta strand</keyword>
<dbReference type="KEGG" id="slan:GV829_03810"/>
<dbReference type="PANTHER" id="PTHR30069:SF29">
    <property type="entry name" value="HEMOGLOBIN AND HEMOGLOBIN-HAPTOGLOBIN-BINDING PROTEIN 1-RELATED"/>
    <property type="match status" value="1"/>
</dbReference>
<evidence type="ECO:0000256" key="4">
    <source>
        <dbReference type="ARBA" id="ARBA00022692"/>
    </source>
</evidence>
<organism evidence="15 16">
    <name type="scientific">Sphingomonas lacunae</name>
    <dbReference type="NCBI Taxonomy" id="2698828"/>
    <lineage>
        <taxon>Bacteria</taxon>
        <taxon>Pseudomonadati</taxon>
        <taxon>Pseudomonadota</taxon>
        <taxon>Alphaproteobacteria</taxon>
        <taxon>Sphingomonadales</taxon>
        <taxon>Sphingomonadaceae</taxon>
        <taxon>Sphingomonas</taxon>
    </lineage>
</organism>
<evidence type="ECO:0000256" key="2">
    <source>
        <dbReference type="ARBA" id="ARBA00022448"/>
    </source>
</evidence>
<comment type="similarity">
    <text evidence="10 11">Belongs to the TonB-dependent receptor family.</text>
</comment>
<evidence type="ECO:0000313" key="15">
    <source>
        <dbReference type="EMBL" id="QJQ31674.1"/>
    </source>
</evidence>
<dbReference type="Gene3D" id="2.170.130.10">
    <property type="entry name" value="TonB-dependent receptor, plug domain"/>
    <property type="match status" value="1"/>
</dbReference>
<keyword evidence="16" id="KW-1185">Reference proteome</keyword>
<keyword evidence="9 10" id="KW-0998">Cell outer membrane</keyword>
<dbReference type="PROSITE" id="PS52016">
    <property type="entry name" value="TONB_DEPENDENT_REC_3"/>
    <property type="match status" value="1"/>
</dbReference>
<dbReference type="Pfam" id="PF07715">
    <property type="entry name" value="Plug"/>
    <property type="match status" value="1"/>
</dbReference>
<evidence type="ECO:0000256" key="12">
    <source>
        <dbReference type="SAM" id="SignalP"/>
    </source>
</evidence>
<keyword evidence="5 12" id="KW-0732">Signal</keyword>
<keyword evidence="2 10" id="KW-0813">Transport</keyword>
<dbReference type="RefSeq" id="WP_169943961.1">
    <property type="nucleotide sequence ID" value="NZ_CP053015.1"/>
</dbReference>
<dbReference type="InterPro" id="IPR000531">
    <property type="entry name" value="Beta-barrel_TonB"/>
</dbReference>
<dbReference type="InterPro" id="IPR036942">
    <property type="entry name" value="Beta-barrel_TonB_sf"/>
</dbReference>
<dbReference type="InterPro" id="IPR039426">
    <property type="entry name" value="TonB-dep_rcpt-like"/>
</dbReference>
<feature type="chain" id="PRO_5026745837" evidence="12">
    <location>
        <begin position="25"/>
        <end position="677"/>
    </location>
</feature>
<evidence type="ECO:0000259" key="14">
    <source>
        <dbReference type="Pfam" id="PF07715"/>
    </source>
</evidence>
<evidence type="ECO:0000313" key="16">
    <source>
        <dbReference type="Proteomes" id="UP000503018"/>
    </source>
</evidence>
<protein>
    <submittedName>
        <fullName evidence="15">TonB-dependent receptor</fullName>
    </submittedName>
</protein>
<gene>
    <name evidence="15" type="ORF">GV829_03810</name>
</gene>
<feature type="domain" description="TonB-dependent receptor-like beta-barrel" evidence="13">
    <location>
        <begin position="268"/>
        <end position="646"/>
    </location>
</feature>
<dbReference type="GO" id="GO:0009279">
    <property type="term" value="C:cell outer membrane"/>
    <property type="evidence" value="ECO:0007669"/>
    <property type="project" value="UniProtKB-SubCell"/>
</dbReference>
<dbReference type="Gene3D" id="2.40.170.20">
    <property type="entry name" value="TonB-dependent receptor, beta-barrel domain"/>
    <property type="match status" value="1"/>
</dbReference>
<sequence length="677" mass="71147">MLTKSPLSLVLAVSAFSVSVPVLAQGQDADASDDDEVIIVTALPPPPAAGAYGGTIVDRSAISDTASGRLEEALARVPGFQQFRRSDSRSANVSAQGISLRAIGGNAASRTLLLLDGVPQADAFFGFIPFSLLPADSIASARVTKGSGIGPFGAGAVAGVIELSAVAPAERPAFSLSATGGSQDARMLALSAAFPLGQGHVAVDLNHEAGDGFMTTPVSQRVAATVPARYRGDSLTLSAHVPVSDGVDLLPRVAMFRDDRTLRFAGADNGAEGVDASLRLLARGRWQLEALTWLQARDFSSIVVSATSFRPTLNQRATPTTGWGGKIELRPPVGPGRLVRFGADVRGADGYAAEDVLAASGVRTLSRRAGGQSLLAGAFVEGDLVLGALAVTGGGRIDHWRLDSGYAQEVRPDGTFQADSRFAGRRGTIASGRGAIAWTLASGLRVRASGYTGFRLPTLNELYRGFTVFPVTTRANAALSPERLRGWESGFEWSPSDALRFGVTAFDNRLGDAIANVTIGNNLRQRRNVQAIRARGVEATLHVEHGPVSIDGGWAWSHSRVRIAQGDVSALPLDGLRPAQSPAHSGSLSIAWSTGGWRAQIGIRHVGAQFEDDRNSDILPAATTVDALVRVPIRQGLTLSLRGENLFDEKVVTRNAAGSIDLGTPRTLWLALRWALD</sequence>
<evidence type="ECO:0000256" key="5">
    <source>
        <dbReference type="ARBA" id="ARBA00022729"/>
    </source>
</evidence>
<evidence type="ECO:0000256" key="1">
    <source>
        <dbReference type="ARBA" id="ARBA00004571"/>
    </source>
</evidence>
<evidence type="ECO:0000256" key="10">
    <source>
        <dbReference type="PROSITE-ProRule" id="PRU01360"/>
    </source>
</evidence>